<dbReference type="PANTHER" id="PTHR31532">
    <property type="entry name" value="BIORIENTATION OF CHROMOSOMES IN CELL DIVISION 1 FAMILY MEMBER"/>
    <property type="match status" value="1"/>
</dbReference>
<feature type="compositionally biased region" description="Basic and acidic residues" evidence="1">
    <location>
        <begin position="375"/>
        <end position="413"/>
    </location>
</feature>
<reference evidence="3" key="1">
    <citation type="journal article" date="2017" name="Front. Cell. Infect. Microbiol.">
        <title>The Distinct Transcriptional Response of the Midgut of Amblyomma sculptum and Amblyomma aureolatum Ticks to Rickettsia rickettsii Correlates to Their Differences in Susceptibility to Infection.</title>
        <authorList>
            <person name="Martins L.A."/>
            <person name="Galletti M.F.B.M."/>
            <person name="Ribeiro J.M."/>
            <person name="Fujita A."/>
            <person name="Costa F.B."/>
            <person name="Labruna M.B."/>
            <person name="Daffre S."/>
            <person name="Fogaca A.C."/>
        </authorList>
    </citation>
    <scope>NUCLEOTIDE SEQUENCE</scope>
</reference>
<protein>
    <submittedName>
        <fullName evidence="3">Putative u4/u6-associated splicing factor prp4</fullName>
    </submittedName>
</protein>
<feature type="region of interest" description="Disordered" evidence="1">
    <location>
        <begin position="683"/>
        <end position="1052"/>
    </location>
</feature>
<feature type="compositionally biased region" description="Basic residues" evidence="1">
    <location>
        <begin position="889"/>
        <end position="898"/>
    </location>
</feature>
<feature type="compositionally biased region" description="Basic and acidic residues" evidence="1">
    <location>
        <begin position="525"/>
        <end position="537"/>
    </location>
</feature>
<dbReference type="GO" id="GO:0048188">
    <property type="term" value="C:Set1C/COMPASS complex"/>
    <property type="evidence" value="ECO:0007669"/>
    <property type="project" value="TreeGrafter"/>
</dbReference>
<dbReference type="GO" id="GO:0031297">
    <property type="term" value="P:replication fork processing"/>
    <property type="evidence" value="ECO:0007669"/>
    <property type="project" value="TreeGrafter"/>
</dbReference>
<accession>A0A1E1XCY5</accession>
<feature type="compositionally biased region" description="Basic and acidic residues" evidence="1">
    <location>
        <begin position="719"/>
        <end position="729"/>
    </location>
</feature>
<feature type="compositionally biased region" description="Pro residues" evidence="1">
    <location>
        <begin position="147"/>
        <end position="168"/>
    </location>
</feature>
<feature type="compositionally biased region" description="Basic and acidic residues" evidence="1">
    <location>
        <begin position="735"/>
        <end position="758"/>
    </location>
</feature>
<dbReference type="AlphaFoldDB" id="A0A1E1XCY5"/>
<evidence type="ECO:0000313" key="3">
    <source>
        <dbReference type="EMBL" id="JAT97112.1"/>
    </source>
</evidence>
<evidence type="ECO:0000259" key="2">
    <source>
        <dbReference type="Pfam" id="PF05205"/>
    </source>
</evidence>
<feature type="compositionally biased region" description="Basic and acidic residues" evidence="1">
    <location>
        <begin position="792"/>
        <end position="807"/>
    </location>
</feature>
<feature type="domain" description="BOD1/SHG1" evidence="2">
    <location>
        <begin position="21"/>
        <end position="116"/>
    </location>
</feature>
<feature type="compositionally biased region" description="Basic and acidic residues" evidence="1">
    <location>
        <begin position="421"/>
        <end position="439"/>
    </location>
</feature>
<dbReference type="EMBL" id="GFAC01002076">
    <property type="protein sequence ID" value="JAT97112.1"/>
    <property type="molecule type" value="mRNA"/>
</dbReference>
<proteinExistence type="evidence at transcript level"/>
<feature type="compositionally biased region" description="Basic and acidic residues" evidence="1">
    <location>
        <begin position="496"/>
        <end position="517"/>
    </location>
</feature>
<feature type="compositionally biased region" description="Low complexity" evidence="1">
    <location>
        <begin position="762"/>
        <end position="775"/>
    </location>
</feature>
<feature type="compositionally biased region" description="Low complexity" evidence="1">
    <location>
        <begin position="984"/>
        <end position="1001"/>
    </location>
</feature>
<sequence>MSSSSSIRELPPGDPELTASIVSHLKSRGLFDKLRRDCLGDVDTKPAYLNLKQRIEGYITKFLSTQTWTPDMNKNHVRDMMRREINESGMLSAGMDHLVDQIVNPKIYQVFTPEVENGVRQYLGLSSAKDSSTQQPAPEAAADTISQPPPQTPALPPPPPPPPPPLPPKSEFSIDETTQDVPGSCSPKPYIEAFTPDDFTNSSSEPHLMIVTDNSERTEELPAELPFEEAASADLCDTSAEPVEPVPNETAGELPAPEQTDAMETELQVICPSGNPGDRLPAEDVVFESSVPLDDVKSDLLSEIKPIEIDKKDGEMLADMTKKEVKPMDKDRKERKLDSGKGRESNFHSSRSELHSKAHVSKKDTLVNRSKPHKSRGDGDLTRERRECRDKGSSSKVDTSKNKTDASKDERSKGYSSQSSRSKESDSRSERKRSDDRHRNYTSSQAHDDKKRHSDKHSREEKPRDCSDSRRSHSESRKDKGKSSAKVSSKQHKPSKSSEKHGESSQKDKGHEKDRKGYSRQNSSDSRDGGASKKASSERTIQPMCHYSFQAHDSTSCHVDMPETSIQERLVEMHTNSYDSSQLSFQSASQDSSLGMVEDVAQTASKEDILNGANQSETTVDMQATEEIFRETLSETCDECSGGALQLVDAKEAEILRFSYVTDKASGNSGIDLQLVDTVTEEQPQAVYNKEPVMEANAQLENGNEKSGPNDAALDVPEQESRLKEEKHEATRRKTTTEKNSPEKKRLRREASDGHESDGAWSDVTVSSVHTSDLSSYDDRISVSSAEEDDCAIVREKKKIPLREIKKMTSSSNEDDDRMSRSETEPPACDRAVPLPVVPEEVAECEPTLSKELKPPCPGPHQSSNTEKASRLSSSPSTVISDGVPKPKMGLRRTRKINPKYVSEEFSSIFTEGKRPAGTIDFSELAKYGKERHHEEQSSLRVEPRKVSSREDAVDDLGAPMSCDETDQFSDASVSDRSRRPARRPSGSEPRPRSESTSSKRYQSSDLYKPRPVIPSRSRRSRPSPTGQDLKGCLGAKQGRPCTAGSSRGKRL</sequence>
<organism evidence="3">
    <name type="scientific">Amblyomma aureolatum</name>
    <dbReference type="NCBI Taxonomy" id="187763"/>
    <lineage>
        <taxon>Eukaryota</taxon>
        <taxon>Metazoa</taxon>
        <taxon>Ecdysozoa</taxon>
        <taxon>Arthropoda</taxon>
        <taxon>Chelicerata</taxon>
        <taxon>Arachnida</taxon>
        <taxon>Acari</taxon>
        <taxon>Parasitiformes</taxon>
        <taxon>Ixodida</taxon>
        <taxon>Ixodoidea</taxon>
        <taxon>Ixodidae</taxon>
        <taxon>Amblyomminae</taxon>
        <taxon>Amblyomma</taxon>
    </lineage>
</organism>
<dbReference type="InterPro" id="IPR055264">
    <property type="entry name" value="BOD1/SHG1_dom"/>
</dbReference>
<feature type="region of interest" description="Disordered" evidence="1">
    <location>
        <begin position="127"/>
        <end position="207"/>
    </location>
</feature>
<evidence type="ECO:0000256" key="1">
    <source>
        <dbReference type="SAM" id="MobiDB-lite"/>
    </source>
</evidence>
<dbReference type="Pfam" id="PF05205">
    <property type="entry name" value="COMPASS-Shg1"/>
    <property type="match status" value="1"/>
</dbReference>
<name>A0A1E1XCY5_9ACAR</name>
<feature type="compositionally biased region" description="Basic and acidic residues" evidence="1">
    <location>
        <begin position="927"/>
        <end position="952"/>
    </location>
</feature>
<dbReference type="PANTHER" id="PTHR31532:SF10">
    <property type="entry name" value="BIORIENTATION OF CHROMOSOMES IN CELL DIVISION PROTEIN 1-LIKE 1"/>
    <property type="match status" value="1"/>
</dbReference>
<feature type="compositionally biased region" description="Basic and acidic residues" evidence="1">
    <location>
        <begin position="304"/>
        <end position="366"/>
    </location>
</feature>
<feature type="compositionally biased region" description="Polar residues" evidence="1">
    <location>
        <begin position="861"/>
        <end position="880"/>
    </location>
</feature>
<feature type="compositionally biased region" description="Basic and acidic residues" evidence="1">
    <location>
        <begin position="446"/>
        <end position="482"/>
    </location>
</feature>
<feature type="region of interest" description="Disordered" evidence="1">
    <location>
        <begin position="304"/>
        <end position="543"/>
    </location>
</feature>